<dbReference type="Gene3D" id="3.30.530.20">
    <property type="match status" value="1"/>
</dbReference>
<dbReference type="InterPro" id="IPR019587">
    <property type="entry name" value="Polyketide_cyclase/dehydratase"/>
</dbReference>
<proteinExistence type="predicted"/>
<dbReference type="STRING" id="765912.Thimo_0874"/>
<keyword evidence="2" id="KW-1185">Reference proteome</keyword>
<accession>L0GSH4</accession>
<reference evidence="1 2" key="1">
    <citation type="submission" date="2011-09" db="EMBL/GenBank/DDBJ databases">
        <title>Complete sequence of chromosome of Thioflavicoccus mobilis 8321.</title>
        <authorList>
            <consortium name="US DOE Joint Genome Institute"/>
            <person name="Lucas S."/>
            <person name="Han J."/>
            <person name="Lapidus A."/>
            <person name="Cheng J.-F."/>
            <person name="Goodwin L."/>
            <person name="Pitluck S."/>
            <person name="Peters L."/>
            <person name="Ovchinnikova G."/>
            <person name="Lu M."/>
            <person name="Detter J.C."/>
            <person name="Han C."/>
            <person name="Tapia R."/>
            <person name="Land M."/>
            <person name="Hauser L."/>
            <person name="Kyrpides N."/>
            <person name="Ivanova N."/>
            <person name="Pagani I."/>
            <person name="Vogl K."/>
            <person name="Liu Z."/>
            <person name="Imhoff J."/>
            <person name="Thiel V."/>
            <person name="Frigaard N.-U."/>
            <person name="Bryant D."/>
            <person name="Woyke T."/>
        </authorList>
    </citation>
    <scope>NUCLEOTIDE SEQUENCE [LARGE SCALE GENOMIC DNA]</scope>
    <source>
        <strain evidence="1 2">8321</strain>
    </source>
</reference>
<dbReference type="AlphaFoldDB" id="L0GSH4"/>
<organism evidence="1 2">
    <name type="scientific">Thioflavicoccus mobilis 8321</name>
    <dbReference type="NCBI Taxonomy" id="765912"/>
    <lineage>
        <taxon>Bacteria</taxon>
        <taxon>Pseudomonadati</taxon>
        <taxon>Pseudomonadota</taxon>
        <taxon>Gammaproteobacteria</taxon>
        <taxon>Chromatiales</taxon>
        <taxon>Chromatiaceae</taxon>
        <taxon>Thioflavicoccus</taxon>
    </lineage>
</organism>
<dbReference type="HOGENOM" id="CLU_132619_0_0_6"/>
<evidence type="ECO:0000313" key="2">
    <source>
        <dbReference type="Proteomes" id="UP000010816"/>
    </source>
</evidence>
<dbReference type="eggNOG" id="COG3832">
    <property type="taxonomic scope" value="Bacteria"/>
</dbReference>
<dbReference type="Proteomes" id="UP000010816">
    <property type="component" value="Chromosome"/>
</dbReference>
<dbReference type="KEGG" id="tmb:Thimo_0874"/>
<dbReference type="EMBL" id="CP003051">
    <property type="protein sequence ID" value="AGA89708.1"/>
    <property type="molecule type" value="Genomic_DNA"/>
</dbReference>
<dbReference type="Pfam" id="PF10604">
    <property type="entry name" value="Polyketide_cyc2"/>
    <property type="match status" value="1"/>
</dbReference>
<dbReference type="SUPFAM" id="SSF55961">
    <property type="entry name" value="Bet v1-like"/>
    <property type="match status" value="1"/>
</dbReference>
<dbReference type="InterPro" id="IPR023393">
    <property type="entry name" value="START-like_dom_sf"/>
</dbReference>
<sequence>MGKGDETTVVKARASTLITATPQQVFEFIAVNFEQNYPRWSPEVKALEMLTPSPLRLGTQARQVRVDQGRQSNSIFGVTAFEPPTRVSFAEGNDQFRTDYQVDPLGGQTRLTFAFELRRMELYMRPFEKLIRVAIQDGAERVVRNIKSLIERETARQSSGQV</sequence>
<evidence type="ECO:0000313" key="1">
    <source>
        <dbReference type="EMBL" id="AGA89708.1"/>
    </source>
</evidence>
<protein>
    <submittedName>
        <fullName evidence="1">Polyketide cyclase / dehydrase and lipid transport</fullName>
    </submittedName>
</protein>
<dbReference type="PATRIC" id="fig|765912.4.peg.852"/>
<name>L0GSH4_9GAMM</name>
<gene>
    <name evidence="1" type="ORF">Thimo_0874</name>
</gene>